<dbReference type="Gene3D" id="3.80.10.10">
    <property type="entry name" value="Ribonuclease Inhibitor"/>
    <property type="match status" value="1"/>
</dbReference>
<organism evidence="3 4">
    <name type="scientific">Leersia perrieri</name>
    <dbReference type="NCBI Taxonomy" id="77586"/>
    <lineage>
        <taxon>Eukaryota</taxon>
        <taxon>Viridiplantae</taxon>
        <taxon>Streptophyta</taxon>
        <taxon>Embryophyta</taxon>
        <taxon>Tracheophyta</taxon>
        <taxon>Spermatophyta</taxon>
        <taxon>Magnoliopsida</taxon>
        <taxon>Liliopsida</taxon>
        <taxon>Poales</taxon>
        <taxon>Poaceae</taxon>
        <taxon>BOP clade</taxon>
        <taxon>Oryzoideae</taxon>
        <taxon>Oryzeae</taxon>
        <taxon>Oryzinae</taxon>
        <taxon>Leersia</taxon>
    </lineage>
</organism>
<evidence type="ECO:0000259" key="2">
    <source>
        <dbReference type="Pfam" id="PF23598"/>
    </source>
</evidence>
<dbReference type="SUPFAM" id="SSF52058">
    <property type="entry name" value="L domain-like"/>
    <property type="match status" value="1"/>
</dbReference>
<dbReference type="AlphaFoldDB" id="A0A0D9WHR2"/>
<proteinExistence type="predicted"/>
<sequence length="283" mass="31612">MKNLRKVKIWFKHFSGNNNYISDLSQAIEEFTKAPIDRDIDRSLSLDSSSEECPENILSSLDLQTCSEGSKYALRSLKLNGKLHQLPPFVSLLSGLIELCISSATLTQVHLSALINLNRLLYLKLVASKLENFEIKHGAFPSLRRLCFVVKSATSALPIIKHGALPNLISLQLLCQCLVGLSGIEIRHMKHLKEITVNSGVSVQWEQAAKKHPNRPKVLFLRKVDPMESEKMGKPCVIREQIKISVAQLTNPEPSSGLDSSLNKIRLSKPPSSRLQKVWNCAK</sequence>
<reference evidence="3" key="3">
    <citation type="submission" date="2015-04" db="UniProtKB">
        <authorList>
            <consortium name="EnsemblPlants"/>
        </authorList>
    </citation>
    <scope>IDENTIFICATION</scope>
</reference>
<dbReference type="Proteomes" id="UP000032180">
    <property type="component" value="Chromosome 5"/>
</dbReference>
<accession>A0A0D9WHR2</accession>
<dbReference type="InterPro" id="IPR055414">
    <property type="entry name" value="LRR_R13L4/SHOC2-like"/>
</dbReference>
<dbReference type="InterPro" id="IPR032675">
    <property type="entry name" value="LRR_dom_sf"/>
</dbReference>
<evidence type="ECO:0000313" key="3">
    <source>
        <dbReference type="EnsemblPlants" id="LPERR05G16190.1"/>
    </source>
</evidence>
<dbReference type="Gramene" id="LPERR05G16190.1">
    <property type="protein sequence ID" value="LPERR05G16190.1"/>
    <property type="gene ID" value="LPERR05G16190"/>
</dbReference>
<keyword evidence="4" id="KW-1185">Reference proteome</keyword>
<protein>
    <recommendedName>
        <fullName evidence="2">Disease resistance R13L4/SHOC-2-like LRR domain-containing protein</fullName>
    </recommendedName>
</protein>
<evidence type="ECO:0000313" key="4">
    <source>
        <dbReference type="Proteomes" id="UP000032180"/>
    </source>
</evidence>
<name>A0A0D9WHR2_9ORYZ</name>
<dbReference type="EnsemblPlants" id="LPERR05G16190.1">
    <property type="protein sequence ID" value="LPERR05G16190.1"/>
    <property type="gene ID" value="LPERR05G16190"/>
</dbReference>
<keyword evidence="1" id="KW-0677">Repeat</keyword>
<dbReference type="Pfam" id="PF23598">
    <property type="entry name" value="LRR_14"/>
    <property type="match status" value="1"/>
</dbReference>
<dbReference type="HOGENOM" id="CLU_984704_0_0_1"/>
<reference evidence="4" key="2">
    <citation type="submission" date="2013-12" db="EMBL/GenBank/DDBJ databases">
        <authorList>
            <person name="Yu Y."/>
            <person name="Lee S."/>
            <person name="de Baynast K."/>
            <person name="Wissotski M."/>
            <person name="Liu L."/>
            <person name="Talag J."/>
            <person name="Goicoechea J."/>
            <person name="Angelova A."/>
            <person name="Jetty R."/>
            <person name="Kudrna D."/>
            <person name="Golser W."/>
            <person name="Rivera L."/>
            <person name="Zhang J."/>
            <person name="Wing R."/>
        </authorList>
    </citation>
    <scope>NUCLEOTIDE SEQUENCE</scope>
</reference>
<reference evidence="3 4" key="1">
    <citation type="submission" date="2012-08" db="EMBL/GenBank/DDBJ databases">
        <title>Oryza genome evolution.</title>
        <authorList>
            <person name="Wing R.A."/>
        </authorList>
    </citation>
    <scope>NUCLEOTIDE SEQUENCE</scope>
</reference>
<feature type="domain" description="Disease resistance R13L4/SHOC-2-like LRR" evidence="2">
    <location>
        <begin position="2"/>
        <end position="217"/>
    </location>
</feature>
<evidence type="ECO:0000256" key="1">
    <source>
        <dbReference type="ARBA" id="ARBA00022737"/>
    </source>
</evidence>